<evidence type="ECO:0000256" key="1">
    <source>
        <dbReference type="ARBA" id="ARBA00004651"/>
    </source>
</evidence>
<keyword evidence="8" id="KW-1185">Reference proteome</keyword>
<feature type="transmembrane region" description="Helical" evidence="6">
    <location>
        <begin position="266"/>
        <end position="287"/>
    </location>
</feature>
<feature type="transmembrane region" description="Helical" evidence="6">
    <location>
        <begin position="64"/>
        <end position="86"/>
    </location>
</feature>
<feature type="transmembrane region" description="Helical" evidence="6">
    <location>
        <begin position="242"/>
        <end position="260"/>
    </location>
</feature>
<reference evidence="7 8" key="1">
    <citation type="journal article" date="2016" name="J. Microbiol.">
        <title>Dankookia rubra gen. nov., sp. nov., an alphaproteobacterium isolated from sediment of a shallow stream.</title>
        <authorList>
            <person name="Kim W.H."/>
            <person name="Kim D.H."/>
            <person name="Kang K."/>
            <person name="Ahn T.Y."/>
        </authorList>
    </citation>
    <scope>NUCLEOTIDE SEQUENCE [LARGE SCALE GENOMIC DNA]</scope>
    <source>
        <strain evidence="7 8">JCM30602</strain>
    </source>
</reference>
<sequence length="304" mass="31440">MDAITTVLVAMLGGALRVSTPFLFVSLGECLTERAGRINLGNEGVMVFGAMIAYATSYETGSPWLGVLVAAGCGMLIGGLHGLVCGMRGVNDVAMGIAIMLAGTGLAFFFGKPYVQPSAPLLPNIPLGGWADSPQLQNALAVSPLFFLGLAGAFAMAWMFRATRMGLRIRIVGESEDAARALGLPVERMRFLATAAGSGLAGIGGAFLSLCYPASWNEGLSSGQGLMAVALVVFARWNPVHCITAALLFGAAGALGPSLQTIGITWGYYLFYAAPYAVTLAILVATVQPGRTLKGMPGELSIGR</sequence>
<dbReference type="PANTHER" id="PTHR43370:SF2">
    <property type="entry name" value="ABC TRANSPORTER PERMEASE PROTEIN"/>
    <property type="match status" value="1"/>
</dbReference>
<feature type="transmembrane region" description="Helical" evidence="6">
    <location>
        <begin position="139"/>
        <end position="160"/>
    </location>
</feature>
<dbReference type="Pfam" id="PF02653">
    <property type="entry name" value="BPD_transp_2"/>
    <property type="match status" value="1"/>
</dbReference>
<accession>A0A4R5Q883</accession>
<evidence type="ECO:0000256" key="2">
    <source>
        <dbReference type="ARBA" id="ARBA00022475"/>
    </source>
</evidence>
<organism evidence="7 8">
    <name type="scientific">Dankookia rubra</name>
    <dbReference type="NCBI Taxonomy" id="1442381"/>
    <lineage>
        <taxon>Bacteria</taxon>
        <taxon>Pseudomonadati</taxon>
        <taxon>Pseudomonadota</taxon>
        <taxon>Alphaproteobacteria</taxon>
        <taxon>Acetobacterales</taxon>
        <taxon>Roseomonadaceae</taxon>
        <taxon>Dankookia</taxon>
    </lineage>
</organism>
<evidence type="ECO:0000256" key="4">
    <source>
        <dbReference type="ARBA" id="ARBA00022989"/>
    </source>
</evidence>
<keyword evidence="5 6" id="KW-0472">Membrane</keyword>
<keyword evidence="4 6" id="KW-1133">Transmembrane helix</keyword>
<comment type="caution">
    <text evidence="7">The sequence shown here is derived from an EMBL/GenBank/DDBJ whole genome shotgun (WGS) entry which is preliminary data.</text>
</comment>
<gene>
    <name evidence="7" type="ORF">E2C06_31130</name>
</gene>
<dbReference type="Proteomes" id="UP000295096">
    <property type="component" value="Unassembled WGS sequence"/>
</dbReference>
<feature type="transmembrane region" description="Helical" evidence="6">
    <location>
        <begin position="40"/>
        <end position="58"/>
    </location>
</feature>
<keyword evidence="3 6" id="KW-0812">Transmembrane</keyword>
<dbReference type="GO" id="GO:0022857">
    <property type="term" value="F:transmembrane transporter activity"/>
    <property type="evidence" value="ECO:0007669"/>
    <property type="project" value="InterPro"/>
</dbReference>
<dbReference type="RefSeq" id="WP_133292463.1">
    <property type="nucleotide sequence ID" value="NZ_SMSJ01000100.1"/>
</dbReference>
<proteinExistence type="predicted"/>
<keyword evidence="2" id="KW-1003">Cell membrane</keyword>
<dbReference type="GO" id="GO:0005886">
    <property type="term" value="C:plasma membrane"/>
    <property type="evidence" value="ECO:0007669"/>
    <property type="project" value="UniProtKB-SubCell"/>
</dbReference>
<evidence type="ECO:0000313" key="8">
    <source>
        <dbReference type="Proteomes" id="UP000295096"/>
    </source>
</evidence>
<evidence type="ECO:0000256" key="6">
    <source>
        <dbReference type="SAM" id="Phobius"/>
    </source>
</evidence>
<feature type="transmembrane region" description="Helical" evidence="6">
    <location>
        <begin position="93"/>
        <end position="111"/>
    </location>
</feature>
<evidence type="ECO:0000313" key="7">
    <source>
        <dbReference type="EMBL" id="TDH58709.1"/>
    </source>
</evidence>
<evidence type="ECO:0000256" key="5">
    <source>
        <dbReference type="ARBA" id="ARBA00023136"/>
    </source>
</evidence>
<name>A0A4R5Q883_9PROT</name>
<feature type="transmembrane region" description="Helical" evidence="6">
    <location>
        <begin position="191"/>
        <end position="210"/>
    </location>
</feature>
<dbReference type="OrthoDB" id="9792579at2"/>
<dbReference type="PANTHER" id="PTHR43370">
    <property type="entry name" value="SUGAR ABC TRANSPORTER INTEGRAL MEMBRANE PROTEIN-RELATED"/>
    <property type="match status" value="1"/>
</dbReference>
<dbReference type="InterPro" id="IPR001851">
    <property type="entry name" value="ABC_transp_permease"/>
</dbReference>
<dbReference type="EMBL" id="SMSJ01000100">
    <property type="protein sequence ID" value="TDH58709.1"/>
    <property type="molecule type" value="Genomic_DNA"/>
</dbReference>
<protein>
    <submittedName>
        <fullName evidence="7">ABC transporter permease</fullName>
    </submittedName>
</protein>
<dbReference type="AlphaFoldDB" id="A0A4R5Q883"/>
<comment type="subcellular location">
    <subcellularLocation>
        <location evidence="1">Cell membrane</location>
        <topology evidence="1">Multi-pass membrane protein</topology>
    </subcellularLocation>
</comment>
<dbReference type="CDD" id="cd06580">
    <property type="entry name" value="TM_PBP1_transp_TpRbsC_like"/>
    <property type="match status" value="1"/>
</dbReference>
<feature type="transmembrane region" description="Helical" evidence="6">
    <location>
        <begin position="6"/>
        <end position="28"/>
    </location>
</feature>
<evidence type="ECO:0000256" key="3">
    <source>
        <dbReference type="ARBA" id="ARBA00022692"/>
    </source>
</evidence>